<dbReference type="AlphaFoldDB" id="A0A0E9R9Y4"/>
<reference evidence="1" key="1">
    <citation type="submission" date="2014-11" db="EMBL/GenBank/DDBJ databases">
        <authorList>
            <person name="Amaro Gonzalez C."/>
        </authorList>
    </citation>
    <scope>NUCLEOTIDE SEQUENCE</scope>
</reference>
<evidence type="ECO:0000313" key="1">
    <source>
        <dbReference type="EMBL" id="JAH25607.1"/>
    </source>
</evidence>
<sequence length="35" mass="4035">MSVVTQGNRFVLFKVRLVTHGGSHIEKNLSRFFKT</sequence>
<proteinExistence type="predicted"/>
<name>A0A0E9R9Y4_ANGAN</name>
<protein>
    <submittedName>
        <fullName evidence="1">Uncharacterized protein</fullName>
    </submittedName>
</protein>
<organism evidence="1">
    <name type="scientific">Anguilla anguilla</name>
    <name type="common">European freshwater eel</name>
    <name type="synonym">Muraena anguilla</name>
    <dbReference type="NCBI Taxonomy" id="7936"/>
    <lineage>
        <taxon>Eukaryota</taxon>
        <taxon>Metazoa</taxon>
        <taxon>Chordata</taxon>
        <taxon>Craniata</taxon>
        <taxon>Vertebrata</taxon>
        <taxon>Euteleostomi</taxon>
        <taxon>Actinopterygii</taxon>
        <taxon>Neopterygii</taxon>
        <taxon>Teleostei</taxon>
        <taxon>Anguilliformes</taxon>
        <taxon>Anguillidae</taxon>
        <taxon>Anguilla</taxon>
    </lineage>
</organism>
<dbReference type="EMBL" id="GBXM01082970">
    <property type="protein sequence ID" value="JAH25607.1"/>
    <property type="molecule type" value="Transcribed_RNA"/>
</dbReference>
<reference evidence="1" key="2">
    <citation type="journal article" date="2015" name="Fish Shellfish Immunol.">
        <title>Early steps in the European eel (Anguilla anguilla)-Vibrio vulnificus interaction in the gills: Role of the RtxA13 toxin.</title>
        <authorList>
            <person name="Callol A."/>
            <person name="Pajuelo D."/>
            <person name="Ebbesson L."/>
            <person name="Teles M."/>
            <person name="MacKenzie S."/>
            <person name="Amaro C."/>
        </authorList>
    </citation>
    <scope>NUCLEOTIDE SEQUENCE</scope>
</reference>
<accession>A0A0E9R9Y4</accession>